<dbReference type="GO" id="GO:0003824">
    <property type="term" value="F:catalytic activity"/>
    <property type="evidence" value="ECO:0007669"/>
    <property type="project" value="InterPro"/>
</dbReference>
<dbReference type="Gene3D" id="3.40.50.1580">
    <property type="entry name" value="Nucleoside phosphorylase domain"/>
    <property type="match status" value="1"/>
</dbReference>
<organism evidence="1 2">
    <name type="scientific">Stachybotrys elegans</name>
    <dbReference type="NCBI Taxonomy" id="80388"/>
    <lineage>
        <taxon>Eukaryota</taxon>
        <taxon>Fungi</taxon>
        <taxon>Dikarya</taxon>
        <taxon>Ascomycota</taxon>
        <taxon>Pezizomycotina</taxon>
        <taxon>Sordariomycetes</taxon>
        <taxon>Hypocreomycetidae</taxon>
        <taxon>Hypocreales</taxon>
        <taxon>Stachybotryaceae</taxon>
        <taxon>Stachybotrys</taxon>
    </lineage>
</organism>
<accession>A0A8K0WJM7</accession>
<evidence type="ECO:0000313" key="1">
    <source>
        <dbReference type="EMBL" id="KAH7303106.1"/>
    </source>
</evidence>
<gene>
    <name evidence="1" type="ORF">B0I35DRAFT_447163</name>
</gene>
<dbReference type="GO" id="GO:0009116">
    <property type="term" value="P:nucleoside metabolic process"/>
    <property type="evidence" value="ECO:0007669"/>
    <property type="project" value="InterPro"/>
</dbReference>
<reference evidence="1" key="1">
    <citation type="journal article" date="2021" name="Nat. Commun.">
        <title>Genetic determinants of endophytism in the Arabidopsis root mycobiome.</title>
        <authorList>
            <person name="Mesny F."/>
            <person name="Miyauchi S."/>
            <person name="Thiergart T."/>
            <person name="Pickel B."/>
            <person name="Atanasova L."/>
            <person name="Karlsson M."/>
            <person name="Huettel B."/>
            <person name="Barry K.W."/>
            <person name="Haridas S."/>
            <person name="Chen C."/>
            <person name="Bauer D."/>
            <person name="Andreopoulos W."/>
            <person name="Pangilinan J."/>
            <person name="LaButti K."/>
            <person name="Riley R."/>
            <person name="Lipzen A."/>
            <person name="Clum A."/>
            <person name="Drula E."/>
            <person name="Henrissat B."/>
            <person name="Kohler A."/>
            <person name="Grigoriev I.V."/>
            <person name="Martin F.M."/>
            <person name="Hacquard S."/>
        </authorList>
    </citation>
    <scope>NUCLEOTIDE SEQUENCE</scope>
    <source>
        <strain evidence="1">MPI-CAGE-CH-0235</strain>
    </source>
</reference>
<dbReference type="InterPro" id="IPR035994">
    <property type="entry name" value="Nucleoside_phosphorylase_sf"/>
</dbReference>
<dbReference type="OrthoDB" id="6252479at2759"/>
<name>A0A8K0WJM7_9HYPO</name>
<comment type="caution">
    <text evidence="1">The sequence shown here is derived from an EMBL/GenBank/DDBJ whole genome shotgun (WGS) entry which is preliminary data.</text>
</comment>
<sequence length="58" mass="6478">MSAPRSPADHKSFRFAIVCALSREADAVTLIFDYRANGDTNTYITGRICAIQSRERTL</sequence>
<dbReference type="EMBL" id="JAGPNK010000039">
    <property type="protein sequence ID" value="KAH7303106.1"/>
    <property type="molecule type" value="Genomic_DNA"/>
</dbReference>
<dbReference type="Proteomes" id="UP000813444">
    <property type="component" value="Unassembled WGS sequence"/>
</dbReference>
<proteinExistence type="predicted"/>
<dbReference type="AlphaFoldDB" id="A0A8K0WJM7"/>
<protein>
    <submittedName>
        <fullName evidence="1">Uncharacterized protein</fullName>
    </submittedName>
</protein>
<evidence type="ECO:0000313" key="2">
    <source>
        <dbReference type="Proteomes" id="UP000813444"/>
    </source>
</evidence>
<keyword evidence="2" id="KW-1185">Reference proteome</keyword>